<comment type="caution">
    <text evidence="1">The sequence shown here is derived from an EMBL/GenBank/DDBJ whole genome shotgun (WGS) entry which is preliminary data.</text>
</comment>
<dbReference type="EMBL" id="CADEAL010001224">
    <property type="protein sequence ID" value="CAB1430345.1"/>
    <property type="molecule type" value="Genomic_DNA"/>
</dbReference>
<gene>
    <name evidence="1" type="ORF">PLEPLA_LOCUS18327</name>
</gene>
<proteinExistence type="predicted"/>
<name>A0A9N7UGG7_PLEPL</name>
<protein>
    <submittedName>
        <fullName evidence="1">Uncharacterized protein</fullName>
    </submittedName>
</protein>
<keyword evidence="2" id="KW-1185">Reference proteome</keyword>
<accession>A0A9N7UGG7</accession>
<evidence type="ECO:0000313" key="2">
    <source>
        <dbReference type="Proteomes" id="UP001153269"/>
    </source>
</evidence>
<dbReference type="AlphaFoldDB" id="A0A9N7UGG7"/>
<dbReference type="Proteomes" id="UP001153269">
    <property type="component" value="Unassembled WGS sequence"/>
</dbReference>
<sequence>MDVEARRFWAAGLERKRSQARVKRPPILADPLNSTVKGSLLGHGPRCHMPALESMCLKIKIPTEGADNCGYRGSAINEIAQWLVSRGLLLGVIVLRDNLK</sequence>
<organism evidence="1 2">
    <name type="scientific">Pleuronectes platessa</name>
    <name type="common">European plaice</name>
    <dbReference type="NCBI Taxonomy" id="8262"/>
    <lineage>
        <taxon>Eukaryota</taxon>
        <taxon>Metazoa</taxon>
        <taxon>Chordata</taxon>
        <taxon>Craniata</taxon>
        <taxon>Vertebrata</taxon>
        <taxon>Euteleostomi</taxon>
        <taxon>Actinopterygii</taxon>
        <taxon>Neopterygii</taxon>
        <taxon>Teleostei</taxon>
        <taxon>Neoteleostei</taxon>
        <taxon>Acanthomorphata</taxon>
        <taxon>Carangaria</taxon>
        <taxon>Pleuronectiformes</taxon>
        <taxon>Pleuronectoidei</taxon>
        <taxon>Pleuronectidae</taxon>
        <taxon>Pleuronectes</taxon>
    </lineage>
</organism>
<reference evidence="1" key="1">
    <citation type="submission" date="2020-03" db="EMBL/GenBank/DDBJ databases">
        <authorList>
            <person name="Weist P."/>
        </authorList>
    </citation>
    <scope>NUCLEOTIDE SEQUENCE</scope>
</reference>
<evidence type="ECO:0000313" key="1">
    <source>
        <dbReference type="EMBL" id="CAB1430345.1"/>
    </source>
</evidence>